<gene>
    <name evidence="1" type="ORF">OB959_06895</name>
</gene>
<comment type="caution">
    <text evidence="1">The sequence shown here is derived from an EMBL/GenBank/DDBJ whole genome shotgun (WGS) entry which is preliminary data.</text>
</comment>
<evidence type="ECO:0000313" key="2">
    <source>
        <dbReference type="Proteomes" id="UP001168216"/>
    </source>
</evidence>
<accession>A0AAW7HUJ1</accession>
<reference evidence="1" key="1">
    <citation type="submission" date="2023-08" db="EMBL/GenBank/DDBJ databases">
        <title>WGS of Aeromonas isolates.</title>
        <authorList>
            <person name="Lee H."/>
        </authorList>
    </citation>
    <scope>NUCLEOTIDE SEQUENCE</scope>
    <source>
        <strain evidence="1">SL22</strain>
    </source>
</reference>
<evidence type="ECO:0000313" key="1">
    <source>
        <dbReference type="EMBL" id="MDM5139524.1"/>
    </source>
</evidence>
<dbReference type="EMBL" id="JAOPLV010000002">
    <property type="protein sequence ID" value="MDM5139524.1"/>
    <property type="molecule type" value="Genomic_DNA"/>
</dbReference>
<evidence type="ECO:0008006" key="3">
    <source>
        <dbReference type="Google" id="ProtNLM"/>
    </source>
</evidence>
<sequence>MHIECPSCAKDNKIEFGENILCRECKRSFAGHSYKKVKKPLISVTTALIFGAFGAHNIDKVFFEEQRYPVNIEYELIDNCINSSRSLISSYRYNDKATVCVCALEKTMKVISYEHLKKSEPDFLAHFRRNVSNCL</sequence>
<organism evidence="1 2">
    <name type="scientific">Aeromonas bestiarum</name>
    <dbReference type="NCBI Taxonomy" id="105751"/>
    <lineage>
        <taxon>Bacteria</taxon>
        <taxon>Pseudomonadati</taxon>
        <taxon>Pseudomonadota</taxon>
        <taxon>Gammaproteobacteria</taxon>
        <taxon>Aeromonadales</taxon>
        <taxon>Aeromonadaceae</taxon>
        <taxon>Aeromonas</taxon>
    </lineage>
</organism>
<dbReference type="RefSeq" id="WP_290021548.1">
    <property type="nucleotide sequence ID" value="NZ_JAOPLV010000002.1"/>
</dbReference>
<name>A0AAW7HUJ1_9GAMM</name>
<dbReference type="Proteomes" id="UP001168216">
    <property type="component" value="Unassembled WGS sequence"/>
</dbReference>
<proteinExistence type="predicted"/>
<protein>
    <recommendedName>
        <fullName evidence="3">Viral late gene transcription factor 3 zinc ribbon domain-containing protein</fullName>
    </recommendedName>
</protein>
<dbReference type="AlphaFoldDB" id="A0AAW7HUJ1"/>